<keyword evidence="8 10" id="KW-0648">Protein biosynthesis</keyword>
<dbReference type="AlphaFoldDB" id="C9PQ66"/>
<dbReference type="InterPro" id="IPR045462">
    <property type="entry name" value="aa-tRNA-synth_I_cd-bd"/>
</dbReference>
<evidence type="ECO:0000256" key="7">
    <source>
        <dbReference type="ARBA" id="ARBA00022840"/>
    </source>
</evidence>
<evidence type="ECO:0000256" key="9">
    <source>
        <dbReference type="ARBA" id="ARBA00023146"/>
    </source>
</evidence>
<dbReference type="Pfam" id="PF19269">
    <property type="entry name" value="Anticodon_2"/>
    <property type="match status" value="1"/>
</dbReference>
<dbReference type="Proteomes" id="UP000005519">
    <property type="component" value="Unassembled WGS sequence"/>
</dbReference>
<evidence type="ECO:0000256" key="1">
    <source>
        <dbReference type="ARBA" id="ARBA00004496"/>
    </source>
</evidence>
<dbReference type="PRINTS" id="PR00987">
    <property type="entry name" value="TRNASYNTHGLU"/>
</dbReference>
<evidence type="ECO:0000313" key="14">
    <source>
        <dbReference type="Proteomes" id="UP000005519"/>
    </source>
</evidence>
<keyword evidence="4 10" id="KW-0963">Cytoplasm</keyword>
<sequence>MNLEALFDLDPNVKVRTRFAPSPTGYLHVGGARTALYSWLYAKHHKGEFVLRIEDTDLERSTPEATAAILEGMEWLNLGWEHGPYFQTKRFERYNQVIDQMIEQGLAYRCYCSKERLEELRHTQEQNKQKPRYDRYCLQDHNNTPDQPHVVRFKNPTEGSVIFEDAVRGRIEISNSELDDLIIRRTDGSPTYNFCVVVDDWDMGITHVVRGEDHINNTPRQINILKALGAPIPTYAHVSMINGDDGQKLSKRHGAVSVMQYRDDGYLPEALLNYLVRLGWGHGDQEIFSIEEMINLFELESVSKSASAFNTEKLLWLNHHYMRELPAEYVAKHLAWHYQNQGIDTSNGPALEEIVKMLAERCKTLKEMATASRYFFEEFDNFDEAAVKKHFKAVAVEPLEKVKEKLTALESWDLHSTHQAIEDTAAELELGMGKVGMPLRVAVTGSGQSPSMDVTLVGIGRERTLARIQKAIDFIKNQAV</sequence>
<dbReference type="InterPro" id="IPR049940">
    <property type="entry name" value="GluQ/Sye"/>
</dbReference>
<evidence type="ECO:0000256" key="10">
    <source>
        <dbReference type="HAMAP-Rule" id="MF_00022"/>
    </source>
</evidence>
<comment type="subcellular location">
    <subcellularLocation>
        <location evidence="1 10">Cytoplasm</location>
    </subcellularLocation>
</comment>
<dbReference type="NCBIfam" id="TIGR00464">
    <property type="entry name" value="gltX_bact"/>
    <property type="match status" value="1"/>
</dbReference>
<gene>
    <name evidence="10 13" type="primary">gltX</name>
    <name evidence="13" type="ORF">HMPREF0621_1140</name>
</gene>
<dbReference type="SUPFAM" id="SSF52374">
    <property type="entry name" value="Nucleotidylyl transferase"/>
    <property type="match status" value="1"/>
</dbReference>
<dbReference type="FunFam" id="3.40.50.620:FF:000007">
    <property type="entry name" value="Glutamate--tRNA ligase"/>
    <property type="match status" value="1"/>
</dbReference>
<feature type="binding site" evidence="10">
    <location>
        <position position="251"/>
    </location>
    <ligand>
        <name>ATP</name>
        <dbReference type="ChEBI" id="CHEBI:30616"/>
    </ligand>
</feature>
<dbReference type="EC" id="6.1.1.17" evidence="10"/>
<dbReference type="InterPro" id="IPR014729">
    <property type="entry name" value="Rossmann-like_a/b/a_fold"/>
</dbReference>
<protein>
    <recommendedName>
        <fullName evidence="10">Glutamate--tRNA ligase</fullName>
        <ecNumber evidence="10">6.1.1.17</ecNumber>
    </recommendedName>
    <alternativeName>
        <fullName evidence="10">Glutamyl-tRNA synthetase</fullName>
        <shortName evidence="10">GluRS</shortName>
    </alternativeName>
</protein>
<keyword evidence="5 10" id="KW-0436">Ligase</keyword>
<dbReference type="Pfam" id="PF00749">
    <property type="entry name" value="tRNA-synt_1c"/>
    <property type="match status" value="1"/>
</dbReference>
<comment type="caution">
    <text evidence="10">Lacks conserved residue(s) required for the propagation of feature annotation.</text>
</comment>
<feature type="domain" description="Aminoacyl-tRNA synthetase class I anticodon-binding" evidence="12">
    <location>
        <begin position="332"/>
        <end position="472"/>
    </location>
</feature>
<dbReference type="Gene3D" id="3.40.50.620">
    <property type="entry name" value="HUPs"/>
    <property type="match status" value="1"/>
</dbReference>
<feature type="domain" description="Glutamyl/glutaminyl-tRNA synthetase class Ib catalytic" evidence="11">
    <location>
        <begin position="14"/>
        <end position="316"/>
    </location>
</feature>
<comment type="similarity">
    <text evidence="2 10">Belongs to the class-I aminoacyl-tRNA synthetase family. Glutamate--tRNA ligase type 1 subfamily.</text>
</comment>
<evidence type="ECO:0000256" key="4">
    <source>
        <dbReference type="ARBA" id="ARBA00022490"/>
    </source>
</evidence>
<dbReference type="InterPro" id="IPR020058">
    <property type="entry name" value="Glu/Gln-tRNA-synth_Ib_cat-dom"/>
</dbReference>
<reference evidence="13 14" key="1">
    <citation type="submission" date="2009-10" db="EMBL/GenBank/DDBJ databases">
        <authorList>
            <person name="Muzny D."/>
            <person name="Qin X."/>
            <person name="Deng J."/>
            <person name="Jiang H."/>
            <person name="Liu Y."/>
            <person name="Qu J."/>
            <person name="Song X.-Z."/>
            <person name="Zhang L."/>
            <person name="Thornton R."/>
            <person name="Coyle M."/>
            <person name="Francisco L."/>
            <person name="Jackson L."/>
            <person name="Javaid M."/>
            <person name="Korchina V."/>
            <person name="Kovar C."/>
            <person name="Mata R."/>
            <person name="Mathew T."/>
            <person name="Ngo R."/>
            <person name="Nguyen L."/>
            <person name="Nguyen N."/>
            <person name="Okwuonu G."/>
            <person name="Ongeri F."/>
            <person name="Pham C."/>
            <person name="Simmons D."/>
            <person name="Wilczek-Boney K."/>
            <person name="Hale W."/>
            <person name="Jakkamsetti A."/>
            <person name="Pham P."/>
            <person name="Ruth R."/>
            <person name="San Lucas F."/>
            <person name="Warren J."/>
            <person name="Zhang J."/>
            <person name="Zhao Z."/>
            <person name="Zhou C."/>
            <person name="Zhu D."/>
            <person name="Lee S."/>
            <person name="Bess C."/>
            <person name="Blankenburg K."/>
            <person name="Forbes L."/>
            <person name="Fu Q."/>
            <person name="Gubbala S."/>
            <person name="Hirani K."/>
            <person name="Jayaseelan J.C."/>
            <person name="Lara F."/>
            <person name="Munidasa M."/>
            <person name="Palculict T."/>
            <person name="Patil S."/>
            <person name="Pu L.-L."/>
            <person name="Saada N."/>
            <person name="Tang L."/>
            <person name="Weissenberger G."/>
            <person name="Zhu Y."/>
            <person name="Hemphill L."/>
            <person name="Shang Y."/>
            <person name="Youmans B."/>
            <person name="Ayvaz T."/>
            <person name="Ross M."/>
            <person name="Santibanez J."/>
            <person name="Aqrawi P."/>
            <person name="Gross S."/>
            <person name="Joshi V."/>
            <person name="Fowler G."/>
            <person name="Nazareth L."/>
            <person name="Reid J."/>
            <person name="Worley K."/>
            <person name="Petrosino J."/>
            <person name="Highlander S."/>
            <person name="Gibbs R."/>
        </authorList>
    </citation>
    <scope>NUCLEOTIDE SEQUENCE [LARGE SCALE GENOMIC DNA]</scope>
    <source>
        <strain evidence="13 14">ATCC 43325</strain>
    </source>
</reference>
<proteinExistence type="inferred from homology"/>
<dbReference type="InterPro" id="IPR000924">
    <property type="entry name" value="Glu/Gln-tRNA-synth"/>
</dbReference>
<evidence type="ECO:0000256" key="8">
    <source>
        <dbReference type="ARBA" id="ARBA00022917"/>
    </source>
</evidence>
<dbReference type="InterPro" id="IPR033910">
    <property type="entry name" value="GluRS_core"/>
</dbReference>
<dbReference type="InterPro" id="IPR008925">
    <property type="entry name" value="aa_tRNA-synth_I_cd-bd_sf"/>
</dbReference>
<comment type="subunit">
    <text evidence="3 10">Monomer.</text>
</comment>
<dbReference type="EMBL" id="ACZR01000012">
    <property type="protein sequence ID" value="EEX50293.1"/>
    <property type="molecule type" value="Genomic_DNA"/>
</dbReference>
<accession>C9PQ66</accession>
<dbReference type="GO" id="GO:0004818">
    <property type="term" value="F:glutamate-tRNA ligase activity"/>
    <property type="evidence" value="ECO:0007669"/>
    <property type="project" value="UniProtKB-UniRule"/>
</dbReference>
<organism evidence="13 14">
    <name type="scientific">Pasteurella dagmatis ATCC 43325</name>
    <dbReference type="NCBI Taxonomy" id="667128"/>
    <lineage>
        <taxon>Bacteria</taxon>
        <taxon>Pseudomonadati</taxon>
        <taxon>Pseudomonadota</taxon>
        <taxon>Gammaproteobacteria</taxon>
        <taxon>Pasteurellales</taxon>
        <taxon>Pasteurellaceae</taxon>
        <taxon>Pasteurella</taxon>
    </lineage>
</organism>
<evidence type="ECO:0000256" key="2">
    <source>
        <dbReference type="ARBA" id="ARBA00007894"/>
    </source>
</evidence>
<dbReference type="GO" id="GO:0005829">
    <property type="term" value="C:cytosol"/>
    <property type="evidence" value="ECO:0007669"/>
    <property type="project" value="TreeGrafter"/>
</dbReference>
<evidence type="ECO:0000259" key="11">
    <source>
        <dbReference type="Pfam" id="PF00749"/>
    </source>
</evidence>
<dbReference type="HOGENOM" id="CLU_015768_6_0_6"/>
<dbReference type="GO" id="GO:0000049">
    <property type="term" value="F:tRNA binding"/>
    <property type="evidence" value="ECO:0007669"/>
    <property type="project" value="InterPro"/>
</dbReference>
<comment type="catalytic activity">
    <reaction evidence="10">
        <text>tRNA(Glu) + L-glutamate + ATP = L-glutamyl-tRNA(Glu) + AMP + diphosphate</text>
        <dbReference type="Rhea" id="RHEA:23540"/>
        <dbReference type="Rhea" id="RHEA-COMP:9663"/>
        <dbReference type="Rhea" id="RHEA-COMP:9680"/>
        <dbReference type="ChEBI" id="CHEBI:29985"/>
        <dbReference type="ChEBI" id="CHEBI:30616"/>
        <dbReference type="ChEBI" id="CHEBI:33019"/>
        <dbReference type="ChEBI" id="CHEBI:78442"/>
        <dbReference type="ChEBI" id="CHEBI:78520"/>
        <dbReference type="ChEBI" id="CHEBI:456215"/>
        <dbReference type="EC" id="6.1.1.17"/>
    </reaction>
</comment>
<evidence type="ECO:0000256" key="3">
    <source>
        <dbReference type="ARBA" id="ARBA00011245"/>
    </source>
</evidence>
<dbReference type="InterPro" id="IPR001412">
    <property type="entry name" value="aa-tRNA-synth_I_CS"/>
</dbReference>
<name>C9PQ66_9PAST</name>
<keyword evidence="7 10" id="KW-0067">ATP-binding</keyword>
<dbReference type="InterPro" id="IPR020751">
    <property type="entry name" value="aa-tRNA-synth_I_codon-bd_sub2"/>
</dbReference>
<dbReference type="HAMAP" id="MF_00022">
    <property type="entry name" value="Glu_tRNA_synth_type1"/>
    <property type="match status" value="1"/>
</dbReference>
<keyword evidence="9 10" id="KW-0030">Aminoacyl-tRNA synthetase</keyword>
<feature type="short sequence motif" description="'HIGH' region" evidence="10">
    <location>
        <begin position="21"/>
        <end position="31"/>
    </location>
</feature>
<dbReference type="GO" id="GO:0008270">
    <property type="term" value="F:zinc ion binding"/>
    <property type="evidence" value="ECO:0007669"/>
    <property type="project" value="InterPro"/>
</dbReference>
<dbReference type="CDD" id="cd00808">
    <property type="entry name" value="GluRS_core"/>
    <property type="match status" value="1"/>
</dbReference>
<evidence type="ECO:0000256" key="5">
    <source>
        <dbReference type="ARBA" id="ARBA00022598"/>
    </source>
</evidence>
<comment type="caution">
    <text evidence="13">The sequence shown here is derived from an EMBL/GenBank/DDBJ whole genome shotgun (WGS) entry which is preliminary data.</text>
</comment>
<keyword evidence="6 10" id="KW-0547">Nucleotide-binding</keyword>
<keyword evidence="14" id="KW-1185">Reference proteome</keyword>
<feature type="short sequence motif" description="'KMSKS' region" evidence="10">
    <location>
        <begin position="248"/>
        <end position="252"/>
    </location>
</feature>
<dbReference type="GO" id="GO:0006424">
    <property type="term" value="P:glutamyl-tRNA aminoacylation"/>
    <property type="evidence" value="ECO:0007669"/>
    <property type="project" value="UniProtKB-UniRule"/>
</dbReference>
<evidence type="ECO:0000259" key="12">
    <source>
        <dbReference type="Pfam" id="PF19269"/>
    </source>
</evidence>
<dbReference type="PANTHER" id="PTHR43311">
    <property type="entry name" value="GLUTAMATE--TRNA LIGASE"/>
    <property type="match status" value="1"/>
</dbReference>
<evidence type="ECO:0000256" key="6">
    <source>
        <dbReference type="ARBA" id="ARBA00022741"/>
    </source>
</evidence>
<dbReference type="GO" id="GO:0005524">
    <property type="term" value="F:ATP binding"/>
    <property type="evidence" value="ECO:0007669"/>
    <property type="project" value="UniProtKB-UniRule"/>
</dbReference>
<dbReference type="PANTHER" id="PTHR43311:SF2">
    <property type="entry name" value="GLUTAMATE--TRNA LIGASE, MITOCHONDRIAL-RELATED"/>
    <property type="match status" value="1"/>
</dbReference>
<dbReference type="STRING" id="667128.HMPREF0621_1140"/>
<comment type="function">
    <text evidence="10">Catalyzes the attachment of glutamate to tRNA(Glu) in a two-step reaction: glutamate is first activated by ATP to form Glu-AMP and then transferred to the acceptor end of tRNA(Glu).</text>
</comment>
<dbReference type="Gene3D" id="1.10.10.350">
    <property type="match status" value="1"/>
</dbReference>
<dbReference type="InterPro" id="IPR004527">
    <property type="entry name" value="Glu-tRNA-ligase_bac/mito"/>
</dbReference>
<dbReference type="SUPFAM" id="SSF48163">
    <property type="entry name" value="An anticodon-binding domain of class I aminoacyl-tRNA synthetases"/>
    <property type="match status" value="1"/>
</dbReference>
<evidence type="ECO:0000313" key="13">
    <source>
        <dbReference type="EMBL" id="EEX50293.1"/>
    </source>
</evidence>
<dbReference type="RefSeq" id="WP_005764743.1">
    <property type="nucleotide sequence ID" value="NZ_GG704813.1"/>
</dbReference>
<dbReference type="OrthoDB" id="9807503at2"/>
<dbReference type="PROSITE" id="PS00178">
    <property type="entry name" value="AA_TRNA_LIGASE_I"/>
    <property type="match status" value="1"/>
</dbReference>